<dbReference type="GO" id="GO:0046872">
    <property type="term" value="F:metal ion binding"/>
    <property type="evidence" value="ECO:0007669"/>
    <property type="project" value="InterPro"/>
</dbReference>
<dbReference type="CDD" id="cd00371">
    <property type="entry name" value="HMA"/>
    <property type="match status" value="1"/>
</dbReference>
<dbReference type="AlphaFoldDB" id="A0A2G1W7J0"/>
<evidence type="ECO:0000313" key="8">
    <source>
        <dbReference type="Proteomes" id="UP000225740"/>
    </source>
</evidence>
<keyword evidence="4 5" id="KW-0472">Membrane</keyword>
<feature type="transmembrane region" description="Helical" evidence="5">
    <location>
        <begin position="134"/>
        <end position="152"/>
    </location>
</feature>
<dbReference type="Gene3D" id="3.30.70.100">
    <property type="match status" value="1"/>
</dbReference>
<evidence type="ECO:0000256" key="5">
    <source>
        <dbReference type="SAM" id="Phobius"/>
    </source>
</evidence>
<evidence type="ECO:0000256" key="4">
    <source>
        <dbReference type="ARBA" id="ARBA00023136"/>
    </source>
</evidence>
<feature type="transmembrane region" description="Helical" evidence="5">
    <location>
        <begin position="105"/>
        <end position="122"/>
    </location>
</feature>
<reference evidence="7 8" key="1">
    <citation type="submission" date="2017-06" db="EMBL/GenBank/DDBJ databases">
        <title>Description of Rhodopirellula bahusiensis sp. nov.</title>
        <authorList>
            <person name="Kizina J."/>
            <person name="Harder J."/>
        </authorList>
    </citation>
    <scope>NUCLEOTIDE SEQUENCE [LARGE SCALE GENOMIC DNA]</scope>
    <source>
        <strain evidence="7 8">SWK21</strain>
    </source>
</reference>
<feature type="domain" description="Methylamine utilisation protein MauE" evidence="6">
    <location>
        <begin position="135"/>
        <end position="256"/>
    </location>
</feature>
<dbReference type="Pfam" id="PF07291">
    <property type="entry name" value="MauE"/>
    <property type="match status" value="1"/>
</dbReference>
<dbReference type="SUPFAM" id="SSF55008">
    <property type="entry name" value="HMA, heavy metal-associated domain"/>
    <property type="match status" value="1"/>
</dbReference>
<feature type="transmembrane region" description="Helical" evidence="5">
    <location>
        <begin position="173"/>
        <end position="191"/>
    </location>
</feature>
<evidence type="ECO:0000256" key="1">
    <source>
        <dbReference type="ARBA" id="ARBA00004141"/>
    </source>
</evidence>
<evidence type="ECO:0000256" key="2">
    <source>
        <dbReference type="ARBA" id="ARBA00022692"/>
    </source>
</evidence>
<dbReference type="InterPro" id="IPR036163">
    <property type="entry name" value="HMA_dom_sf"/>
</dbReference>
<proteinExistence type="predicted"/>
<evidence type="ECO:0000313" key="7">
    <source>
        <dbReference type="EMBL" id="PHQ34986.1"/>
    </source>
</evidence>
<dbReference type="GO" id="GO:0016020">
    <property type="term" value="C:membrane"/>
    <property type="evidence" value="ECO:0007669"/>
    <property type="project" value="UniProtKB-SubCell"/>
</dbReference>
<feature type="transmembrane region" description="Helical" evidence="5">
    <location>
        <begin position="238"/>
        <end position="256"/>
    </location>
</feature>
<gene>
    <name evidence="7" type="ORF">CEE69_11150</name>
</gene>
<dbReference type="InterPro" id="IPR006121">
    <property type="entry name" value="HMA_dom"/>
</dbReference>
<evidence type="ECO:0000259" key="6">
    <source>
        <dbReference type="Pfam" id="PF07291"/>
    </source>
</evidence>
<dbReference type="RefSeq" id="WP_081611044.1">
    <property type="nucleotide sequence ID" value="NZ_NIZW01000008.1"/>
</dbReference>
<accession>A0A2G1W7J0</accession>
<keyword evidence="2 5" id="KW-0812">Transmembrane</keyword>
<dbReference type="InterPro" id="IPR009908">
    <property type="entry name" value="Methylamine_util_MauE"/>
</dbReference>
<dbReference type="EMBL" id="NIZW01000008">
    <property type="protein sequence ID" value="PHQ34986.1"/>
    <property type="molecule type" value="Genomic_DNA"/>
</dbReference>
<keyword evidence="8" id="KW-1185">Reference proteome</keyword>
<dbReference type="Proteomes" id="UP000225740">
    <property type="component" value="Unassembled WGS sequence"/>
</dbReference>
<keyword evidence="3 5" id="KW-1133">Transmembrane helix</keyword>
<evidence type="ECO:0000256" key="3">
    <source>
        <dbReference type="ARBA" id="ARBA00022989"/>
    </source>
</evidence>
<dbReference type="GeneID" id="90608716"/>
<comment type="subcellular location">
    <subcellularLocation>
        <location evidence="1">Membrane</location>
        <topology evidence="1">Multi-pass membrane protein</topology>
    </subcellularLocation>
</comment>
<feature type="transmembrane region" description="Helical" evidence="5">
    <location>
        <begin position="197"/>
        <end position="217"/>
    </location>
</feature>
<protein>
    <recommendedName>
        <fullName evidence="6">Methylamine utilisation protein MauE domain-containing protein</fullName>
    </recommendedName>
</protein>
<organism evidence="7 8">
    <name type="scientific">Rhodopirellula bahusiensis</name>
    <dbReference type="NCBI Taxonomy" id="2014065"/>
    <lineage>
        <taxon>Bacteria</taxon>
        <taxon>Pseudomonadati</taxon>
        <taxon>Planctomycetota</taxon>
        <taxon>Planctomycetia</taxon>
        <taxon>Pirellulales</taxon>
        <taxon>Pirellulaceae</taxon>
        <taxon>Rhodopirellula</taxon>
    </lineage>
</organism>
<dbReference type="OrthoDB" id="9813965at2"/>
<sequence length="257" mass="28342">MNQPNVTIEEIESMTVTVSTNMTCGGCLAKVAPLLENDPTIVSWDSDLNDPRKLVRAELSSEGSPDRIVELMNQAGFRAEVVNEPNSPKPEQIEDGKTTFNLKTYKPLLLVVLYVLGGAFLLESNQDQWNWMRFMSNFMGMFFLGFAFFKLLNVEKFADAFATYDVIARRSRTYAISYPWIEVALGLLFVTGSLLTVANILTAAIMSIGLVGVIMAVRKKQAIQCACLGTAFNLPMSSVTIIENSVMIAMAIGMLVI</sequence>
<comment type="caution">
    <text evidence="7">The sequence shown here is derived from an EMBL/GenBank/DDBJ whole genome shotgun (WGS) entry which is preliminary data.</text>
</comment>
<dbReference type="GO" id="GO:0030416">
    <property type="term" value="P:methylamine metabolic process"/>
    <property type="evidence" value="ECO:0007669"/>
    <property type="project" value="InterPro"/>
</dbReference>
<name>A0A2G1W7J0_9BACT</name>